<gene>
    <name evidence="1" type="ORF">DI586_07925</name>
</gene>
<dbReference type="AlphaFoldDB" id="A0A2W5FIJ9"/>
<dbReference type="InterPro" id="IPR043519">
    <property type="entry name" value="NT_sf"/>
</dbReference>
<protein>
    <recommendedName>
        <fullName evidence="3">RelA/SpoT domain-containing protein</fullName>
    </recommendedName>
</protein>
<dbReference type="Proteomes" id="UP000249739">
    <property type="component" value="Unassembled WGS sequence"/>
</dbReference>
<name>A0A2W5FIJ9_9BACT</name>
<organism evidence="1 2">
    <name type="scientific">Micavibrio aeruginosavorus</name>
    <dbReference type="NCBI Taxonomy" id="349221"/>
    <lineage>
        <taxon>Bacteria</taxon>
        <taxon>Pseudomonadati</taxon>
        <taxon>Bdellovibrionota</taxon>
        <taxon>Bdellovibrionia</taxon>
        <taxon>Bdellovibrionales</taxon>
        <taxon>Pseudobdellovibrionaceae</taxon>
        <taxon>Micavibrio</taxon>
    </lineage>
</organism>
<reference evidence="1 2" key="1">
    <citation type="submission" date="2017-08" db="EMBL/GenBank/DDBJ databases">
        <title>Infants hospitalized years apart are colonized by the same room-sourced microbial strains.</title>
        <authorList>
            <person name="Brooks B."/>
            <person name="Olm M.R."/>
            <person name="Firek B.A."/>
            <person name="Baker R."/>
            <person name="Thomas B.C."/>
            <person name="Morowitz M.J."/>
            <person name="Banfield J.F."/>
        </authorList>
    </citation>
    <scope>NUCLEOTIDE SEQUENCE [LARGE SCALE GENOMIC DNA]</scope>
    <source>
        <strain evidence="1">S2_006_000_R2_64</strain>
    </source>
</reference>
<sequence length="238" mass="26848">MSVTRLIVETAKDYRQRSTSLDALIGKAEQARSGMNIFGMALAREIGGEFNLAANKDYKRAKQKVDNKYNGDASRLTDLVRGRIFVDDVESIIRAREILNPKADNVVFKGHRSFLADWATVCANGNGYFVQDFDDKHAQPTEFGWRDISVRVRVPLAKTLGHTGEIQILHRDMAEADKLSHPIYECQRRMLEVFQASGREMTQEDAILLEDMSARRLAIHNEAAEKAGLTVLEQPKLI</sequence>
<evidence type="ECO:0000313" key="2">
    <source>
        <dbReference type="Proteomes" id="UP000249739"/>
    </source>
</evidence>
<accession>A0A2W5FIJ9</accession>
<proteinExistence type="predicted"/>
<dbReference type="EMBL" id="QFOT01000089">
    <property type="protein sequence ID" value="PZP55098.1"/>
    <property type="molecule type" value="Genomic_DNA"/>
</dbReference>
<evidence type="ECO:0000313" key="1">
    <source>
        <dbReference type="EMBL" id="PZP55098.1"/>
    </source>
</evidence>
<dbReference type="Gene3D" id="3.30.460.10">
    <property type="entry name" value="Beta Polymerase, domain 2"/>
    <property type="match status" value="1"/>
</dbReference>
<comment type="caution">
    <text evidence="1">The sequence shown here is derived from an EMBL/GenBank/DDBJ whole genome shotgun (WGS) entry which is preliminary data.</text>
</comment>
<dbReference type="SUPFAM" id="SSF81301">
    <property type="entry name" value="Nucleotidyltransferase"/>
    <property type="match status" value="1"/>
</dbReference>
<evidence type="ECO:0008006" key="3">
    <source>
        <dbReference type="Google" id="ProtNLM"/>
    </source>
</evidence>